<dbReference type="GO" id="GO:0051536">
    <property type="term" value="F:iron-sulfur cluster binding"/>
    <property type="evidence" value="ECO:0007669"/>
    <property type="project" value="InterPro"/>
</dbReference>
<dbReference type="Gene3D" id="3.10.20.30">
    <property type="match status" value="1"/>
</dbReference>
<evidence type="ECO:0000256" key="3">
    <source>
        <dbReference type="ARBA" id="ARBA00022827"/>
    </source>
</evidence>
<dbReference type="InterPro" id="IPR012675">
    <property type="entry name" value="Beta-grasp_dom_sf"/>
</dbReference>
<proteinExistence type="predicted"/>
<accession>A0A1E2UMH8</accession>
<evidence type="ECO:0000259" key="5">
    <source>
        <dbReference type="PROSITE" id="PS51085"/>
    </source>
</evidence>
<evidence type="ECO:0000256" key="2">
    <source>
        <dbReference type="ARBA" id="ARBA00022630"/>
    </source>
</evidence>
<dbReference type="RefSeq" id="WP_069024154.1">
    <property type="nucleotide sequence ID" value="NZ_LVJZ01000003.1"/>
</dbReference>
<reference evidence="7 8" key="1">
    <citation type="submission" date="2016-03" db="EMBL/GenBank/DDBJ databases">
        <title>Chemosynthetic sulphur-oxidizing symbionts of marine invertebrate animals are capable of nitrogen fixation.</title>
        <authorList>
            <person name="Petersen J.M."/>
            <person name="Kemper A."/>
            <person name="Gruber-Vodicka H."/>
            <person name="Cardini U."/>
            <person name="Geest Mvander."/>
            <person name="Kleiner M."/>
            <person name="Bulgheresi S."/>
            <person name="Fussmann M."/>
            <person name="Herbold C."/>
            <person name="Seah B.K.B."/>
            <person name="Antony C.Paul."/>
            <person name="Liu D."/>
            <person name="Belitz A."/>
            <person name="Weber M."/>
        </authorList>
    </citation>
    <scope>NUCLEOTIDE SEQUENCE [LARGE SCALE GENOMIC DNA]</scope>
    <source>
        <strain evidence="7">G_D</strain>
    </source>
</reference>
<gene>
    <name evidence="7" type="ORF">A3196_03670</name>
</gene>
<evidence type="ECO:0000256" key="1">
    <source>
        <dbReference type="ARBA" id="ARBA00022448"/>
    </source>
</evidence>
<dbReference type="InterPro" id="IPR017927">
    <property type="entry name" value="FAD-bd_FR_type"/>
</dbReference>
<dbReference type="Pfam" id="PF00111">
    <property type="entry name" value="Fer2"/>
    <property type="match status" value="1"/>
</dbReference>
<dbReference type="Gene3D" id="2.40.30.10">
    <property type="entry name" value="Translation factors"/>
    <property type="match status" value="1"/>
</dbReference>
<name>A0A1E2UMH8_9GAMM</name>
<dbReference type="EMBL" id="LVJZ01000003">
    <property type="protein sequence ID" value="ODB95933.1"/>
    <property type="molecule type" value="Genomic_DNA"/>
</dbReference>
<dbReference type="PRINTS" id="PR00410">
    <property type="entry name" value="PHEHYDRXLASE"/>
</dbReference>
<dbReference type="PROSITE" id="PS51384">
    <property type="entry name" value="FAD_FR"/>
    <property type="match status" value="1"/>
</dbReference>
<keyword evidence="4" id="KW-0408">Iron</keyword>
<feature type="domain" description="FAD-binding FR-type" evidence="6">
    <location>
        <begin position="102"/>
        <end position="202"/>
    </location>
</feature>
<dbReference type="InterPro" id="IPR001433">
    <property type="entry name" value="OxRdtase_FAD/NAD-bd"/>
</dbReference>
<keyword evidence="3" id="KW-0274">FAD</keyword>
<dbReference type="AlphaFoldDB" id="A0A1E2UMH8"/>
<dbReference type="PANTHER" id="PTHR43644:SF1">
    <property type="entry name" value="NAD(P)H-FLAVIN REDUCTASE"/>
    <property type="match status" value="1"/>
</dbReference>
<dbReference type="STRING" id="1818881.A3196_03670"/>
<dbReference type="SUPFAM" id="SSF52343">
    <property type="entry name" value="Ferredoxin reductase-like, C-terminal NADP-linked domain"/>
    <property type="match status" value="1"/>
</dbReference>
<evidence type="ECO:0000259" key="6">
    <source>
        <dbReference type="PROSITE" id="PS51384"/>
    </source>
</evidence>
<dbReference type="GO" id="GO:0016491">
    <property type="term" value="F:oxidoreductase activity"/>
    <property type="evidence" value="ECO:0007669"/>
    <property type="project" value="InterPro"/>
</dbReference>
<dbReference type="PANTHER" id="PTHR43644">
    <property type="entry name" value="NA(+)-TRANSLOCATING NADH-QUINONE REDUCTASE SUBUNIT"/>
    <property type="match status" value="1"/>
</dbReference>
<dbReference type="Gene3D" id="3.40.50.80">
    <property type="entry name" value="Nucleotide-binding domain of ferredoxin-NADP reductase (FNR) module"/>
    <property type="match status" value="1"/>
</dbReference>
<evidence type="ECO:0000313" key="8">
    <source>
        <dbReference type="Proteomes" id="UP000094849"/>
    </source>
</evidence>
<dbReference type="InterPro" id="IPR039261">
    <property type="entry name" value="FNR_nucleotide-bd"/>
</dbReference>
<dbReference type="SUPFAM" id="SSF63380">
    <property type="entry name" value="Riboflavin synthase domain-like"/>
    <property type="match status" value="1"/>
</dbReference>
<comment type="caution">
    <text evidence="7">The sequence shown here is derived from an EMBL/GenBank/DDBJ whole genome shotgun (WGS) entry which is preliminary data.</text>
</comment>
<dbReference type="InterPro" id="IPR001041">
    <property type="entry name" value="2Fe-2S_ferredoxin-type"/>
</dbReference>
<organism evidence="7 8">
    <name type="scientific">Candidatus Thiodiazotropha endoloripes</name>
    <dbReference type="NCBI Taxonomy" id="1818881"/>
    <lineage>
        <taxon>Bacteria</taxon>
        <taxon>Pseudomonadati</taxon>
        <taxon>Pseudomonadota</taxon>
        <taxon>Gammaproteobacteria</taxon>
        <taxon>Chromatiales</taxon>
        <taxon>Sedimenticolaceae</taxon>
        <taxon>Candidatus Thiodiazotropha</taxon>
    </lineage>
</organism>
<dbReference type="InterPro" id="IPR017938">
    <property type="entry name" value="Riboflavin_synthase-like_b-brl"/>
</dbReference>
<protein>
    <submittedName>
        <fullName evidence="7">Phenol hydroxylase</fullName>
    </submittedName>
</protein>
<keyword evidence="2" id="KW-0285">Flavoprotein</keyword>
<sequence>MSYQLTIEPTGDELEVEEDQNILDACLRAGIWMPHACCHGLCGTCKVEVIDGDVEIGDASNFALMDMERDEGKVLACCATLQSDAVIEADIDEDPDARVIPVRDFEAEVVRLEDLTHDVKGVWLQLDGEGIDFQAGQYINLSVPGVEVPRAFSLANKPSKGNLIELHIRLVPNGEATPVIHNQLKVGDKLNVAGPYGRFFVRKSRTDPMIFIAGGTGLSSPKSMILDLLEEGCSAPITLLHGVRAKKDLYDDELFSDLAQQHANFSYVPVLSQMEDGDDWSGETGFVHEAAQRIFDNSFSGSTAYLCGPPVMIEASIRALMQGRLFENDIFTESFLTKDEESRKRSPVFKRL</sequence>
<evidence type="ECO:0000256" key="4">
    <source>
        <dbReference type="ARBA" id="ARBA00023004"/>
    </source>
</evidence>
<dbReference type="Proteomes" id="UP000094849">
    <property type="component" value="Unassembled WGS sequence"/>
</dbReference>
<dbReference type="PROSITE" id="PS51085">
    <property type="entry name" value="2FE2S_FER_2"/>
    <property type="match status" value="1"/>
</dbReference>
<keyword evidence="1" id="KW-0813">Transport</keyword>
<dbReference type="Pfam" id="PF00175">
    <property type="entry name" value="NAD_binding_1"/>
    <property type="match status" value="1"/>
</dbReference>
<dbReference type="InterPro" id="IPR008333">
    <property type="entry name" value="Cbr1-like_FAD-bd_dom"/>
</dbReference>
<evidence type="ECO:0000313" key="7">
    <source>
        <dbReference type="EMBL" id="ODB95933.1"/>
    </source>
</evidence>
<dbReference type="InterPro" id="IPR036010">
    <property type="entry name" value="2Fe-2S_ferredoxin-like_sf"/>
</dbReference>
<feature type="domain" description="2Fe-2S ferredoxin-type" evidence="5">
    <location>
        <begin position="3"/>
        <end position="93"/>
    </location>
</feature>
<dbReference type="Pfam" id="PF00970">
    <property type="entry name" value="FAD_binding_6"/>
    <property type="match status" value="1"/>
</dbReference>
<dbReference type="SUPFAM" id="SSF54292">
    <property type="entry name" value="2Fe-2S ferredoxin-like"/>
    <property type="match status" value="1"/>
</dbReference>
<dbReference type="CDD" id="cd00207">
    <property type="entry name" value="fer2"/>
    <property type="match status" value="1"/>
</dbReference>
<keyword evidence="8" id="KW-1185">Reference proteome</keyword>